<organism evidence="3 4">
    <name type="scientific">Sphaerimonospora cavernae</name>
    <dbReference type="NCBI Taxonomy" id="1740611"/>
    <lineage>
        <taxon>Bacteria</taxon>
        <taxon>Bacillati</taxon>
        <taxon>Actinomycetota</taxon>
        <taxon>Actinomycetes</taxon>
        <taxon>Streptosporangiales</taxon>
        <taxon>Streptosporangiaceae</taxon>
        <taxon>Sphaerimonospora</taxon>
    </lineage>
</organism>
<name>A0ABV6UDF4_9ACTN</name>
<evidence type="ECO:0000259" key="2">
    <source>
        <dbReference type="PROSITE" id="PS50911"/>
    </source>
</evidence>
<dbReference type="Proteomes" id="UP001589870">
    <property type="component" value="Unassembled WGS sequence"/>
</dbReference>
<dbReference type="InterPro" id="IPR038765">
    <property type="entry name" value="Papain-like_cys_pep_sf"/>
</dbReference>
<gene>
    <name evidence="3" type="ORF">ACFHYQ_28175</name>
</gene>
<dbReference type="InterPro" id="IPR007921">
    <property type="entry name" value="CHAP_dom"/>
</dbReference>
<dbReference type="SUPFAM" id="SSF54001">
    <property type="entry name" value="Cysteine proteinases"/>
    <property type="match status" value="1"/>
</dbReference>
<reference evidence="3 4" key="1">
    <citation type="submission" date="2024-09" db="EMBL/GenBank/DDBJ databases">
        <authorList>
            <person name="Sun Q."/>
            <person name="Mori K."/>
        </authorList>
    </citation>
    <scope>NUCLEOTIDE SEQUENCE [LARGE SCALE GENOMIC DNA]</scope>
    <source>
        <strain evidence="3 4">TBRC 1851</strain>
    </source>
</reference>
<dbReference type="RefSeq" id="WP_394304178.1">
    <property type="nucleotide sequence ID" value="NZ_JBHMQT010000067.1"/>
</dbReference>
<feature type="domain" description="Peptidase C51" evidence="2">
    <location>
        <begin position="108"/>
        <end position="237"/>
    </location>
</feature>
<dbReference type="Pfam" id="PF05257">
    <property type="entry name" value="CHAP"/>
    <property type="match status" value="1"/>
</dbReference>
<evidence type="ECO:0000256" key="1">
    <source>
        <dbReference type="SAM" id="SignalP"/>
    </source>
</evidence>
<dbReference type="PROSITE" id="PS50911">
    <property type="entry name" value="CHAP"/>
    <property type="match status" value="1"/>
</dbReference>
<dbReference type="Gene3D" id="3.90.1720.10">
    <property type="entry name" value="endopeptidase domain like (from Nostoc punctiforme)"/>
    <property type="match status" value="1"/>
</dbReference>
<keyword evidence="4" id="KW-1185">Reference proteome</keyword>
<dbReference type="EMBL" id="JBHMQT010000067">
    <property type="protein sequence ID" value="MFC0866182.1"/>
    <property type="molecule type" value="Genomic_DNA"/>
</dbReference>
<evidence type="ECO:0000313" key="4">
    <source>
        <dbReference type="Proteomes" id="UP001589870"/>
    </source>
</evidence>
<sequence length="241" mass="24847">MHALKSCVRAALITGAATTALVSAVVAGPQAALATTTHAAPAHATAVTGHIAQAGGHGNAGGNPDSLAQIARTLPKVGPKDVLKLAAGQVGITENSDGGGTKFHDWYMSTPRAQETLARDGGTLDGYANAPWCDMFVSWVGEQLGITPVMGSDAYTVEHATWFAEHGRWGHTPKPGAVVFFDWSGGSDIDGIDHVGFVVRDNGDGTIETIEGNTGDGGAVEERTRSTGYVTGYGYPLYTAP</sequence>
<protein>
    <submittedName>
        <fullName evidence="3">CHAP domain-containing protein</fullName>
    </submittedName>
</protein>
<keyword evidence="1" id="KW-0732">Signal</keyword>
<evidence type="ECO:0000313" key="3">
    <source>
        <dbReference type="EMBL" id="MFC0866182.1"/>
    </source>
</evidence>
<feature type="signal peptide" evidence="1">
    <location>
        <begin position="1"/>
        <end position="34"/>
    </location>
</feature>
<proteinExistence type="predicted"/>
<accession>A0ABV6UDF4</accession>
<comment type="caution">
    <text evidence="3">The sequence shown here is derived from an EMBL/GenBank/DDBJ whole genome shotgun (WGS) entry which is preliminary data.</text>
</comment>
<feature type="chain" id="PRO_5045101338" evidence="1">
    <location>
        <begin position="35"/>
        <end position="241"/>
    </location>
</feature>